<evidence type="ECO:0008006" key="3">
    <source>
        <dbReference type="Google" id="ProtNLM"/>
    </source>
</evidence>
<protein>
    <recommendedName>
        <fullName evidence="3">Acyl-phosphate glycerol 3-phosphate acyltransferase</fullName>
    </recommendedName>
</protein>
<evidence type="ECO:0000313" key="2">
    <source>
        <dbReference type="Proteomes" id="UP000076480"/>
    </source>
</evidence>
<keyword evidence="2" id="KW-1185">Reference proteome</keyword>
<accession>A0A166FUB2</accession>
<proteinExistence type="predicted"/>
<comment type="caution">
    <text evidence="1">The sequence shown here is derived from an EMBL/GenBank/DDBJ whole genome shotgun (WGS) entry which is preliminary data.</text>
</comment>
<dbReference type="Proteomes" id="UP000076480">
    <property type="component" value="Unassembled WGS sequence"/>
</dbReference>
<gene>
    <name evidence="1" type="ORF">TY91_15390</name>
</gene>
<dbReference type="RefSeq" id="WP_065101523.1">
    <property type="nucleotide sequence ID" value="NZ_JYDC01000108.1"/>
</dbReference>
<reference evidence="1 2" key="1">
    <citation type="submission" date="2015-02" db="EMBL/GenBank/DDBJ databases">
        <title>Draft genome sequence of Lactobacillus collinoides CUPV2371 isolated from a natural cider, the first genome sequence of a strain of this species.</title>
        <authorList>
            <person name="Puertas A.I."/>
            <person name="Spano G."/>
            <person name="Capozzi V."/>
            <person name="Lamontanara A."/>
            <person name="Orru L."/>
            <person name="Duenas M.T."/>
        </authorList>
    </citation>
    <scope>NUCLEOTIDE SEQUENCE [LARGE SCALE GENOMIC DNA]</scope>
    <source>
        <strain evidence="1 2">237</strain>
    </source>
</reference>
<dbReference type="AlphaFoldDB" id="A0A166FUB2"/>
<name>A0A166FUB2_SECCO</name>
<dbReference type="PATRIC" id="fig|33960.6.peg.236"/>
<dbReference type="EMBL" id="JYDC01000108">
    <property type="protein sequence ID" value="KZL35808.1"/>
    <property type="molecule type" value="Genomic_DNA"/>
</dbReference>
<evidence type="ECO:0000313" key="1">
    <source>
        <dbReference type="EMBL" id="KZL35808.1"/>
    </source>
</evidence>
<sequence>MTQTATHQTRYYRSYTDDFVTTNQQHQSLSAGFKWLHTNPVYRATANVVYRLFRLIGWLYWRLWRGVRIQNRAVLKPYRHTGIFLYGNHTQPVGDVFMPMLVTKPQRVDTLAAPANLGVPVIGRVVPMGALIVPSDFHQMPAFTQAIRARLAENRAIMVYPEAHVWPYYTKIRPFSRATFHYPVAAKAPTFSVTTTYQRSHWRHRPAMTVFVDGPFFPDAALTATQQQEQLCQQVTAQLKKRCRDHNTIEYIHYEREASK</sequence>
<organism evidence="1 2">
    <name type="scientific">Secundilactobacillus collinoides</name>
    <name type="common">Lactobacillus collinoides</name>
    <dbReference type="NCBI Taxonomy" id="33960"/>
    <lineage>
        <taxon>Bacteria</taxon>
        <taxon>Bacillati</taxon>
        <taxon>Bacillota</taxon>
        <taxon>Bacilli</taxon>
        <taxon>Lactobacillales</taxon>
        <taxon>Lactobacillaceae</taxon>
        <taxon>Secundilactobacillus</taxon>
    </lineage>
</organism>
<dbReference type="OrthoDB" id="1841587at2"/>